<accession>A0ABM6LNY1</accession>
<organism evidence="15 16">
    <name type="scientific">Bacillus sonorensis</name>
    <dbReference type="NCBI Taxonomy" id="119858"/>
    <lineage>
        <taxon>Bacteria</taxon>
        <taxon>Bacillati</taxon>
        <taxon>Bacillota</taxon>
        <taxon>Bacilli</taxon>
        <taxon>Bacillales</taxon>
        <taxon>Bacillaceae</taxon>
        <taxon>Bacillus</taxon>
    </lineage>
</organism>
<protein>
    <submittedName>
        <fullName evidence="15">Sodium/proline symporter</fullName>
    </submittedName>
</protein>
<dbReference type="InterPro" id="IPR050277">
    <property type="entry name" value="Sodium:Solute_Symporter"/>
</dbReference>
<dbReference type="EMBL" id="CP021920">
    <property type="protein sequence ID" value="ASB91151.1"/>
    <property type="molecule type" value="Genomic_DNA"/>
</dbReference>
<feature type="transmembrane region" description="Helical" evidence="14">
    <location>
        <begin position="110"/>
        <end position="128"/>
    </location>
</feature>
<evidence type="ECO:0000256" key="8">
    <source>
        <dbReference type="ARBA" id="ARBA00023053"/>
    </source>
</evidence>
<evidence type="ECO:0000256" key="5">
    <source>
        <dbReference type="ARBA" id="ARBA00022692"/>
    </source>
</evidence>
<dbReference type="InterPro" id="IPR038377">
    <property type="entry name" value="Na/Glc_symporter_sf"/>
</dbReference>
<evidence type="ECO:0000313" key="15">
    <source>
        <dbReference type="EMBL" id="ASB91151.1"/>
    </source>
</evidence>
<feature type="transmembrane region" description="Helical" evidence="14">
    <location>
        <begin position="134"/>
        <end position="153"/>
    </location>
</feature>
<dbReference type="Pfam" id="PF00474">
    <property type="entry name" value="SSF"/>
    <property type="match status" value="1"/>
</dbReference>
<evidence type="ECO:0000256" key="9">
    <source>
        <dbReference type="ARBA" id="ARBA00023065"/>
    </source>
</evidence>
<sequence length="168" mass="18425">MVGMLLIGYYAYKRTSNLSDYMLGGRALGPAVTALSAGASDMSGWLMMGLPGAMFATGLSGAWIVIGLVLGAWANWIYVAPRLRSYTEIAGNSITIPSFLENRFGDNTKILRIFSSIVIITFFTFYVSSGMVSGGFYLTVYCIWTTIQAYGSYRPLSYATRFSADFWP</sequence>
<keyword evidence="10 14" id="KW-0472">Membrane</keyword>
<evidence type="ECO:0000256" key="13">
    <source>
        <dbReference type="RuleBase" id="RU362091"/>
    </source>
</evidence>
<keyword evidence="4" id="KW-1003">Cell membrane</keyword>
<keyword evidence="5 14" id="KW-0812">Transmembrane</keyword>
<evidence type="ECO:0000256" key="4">
    <source>
        <dbReference type="ARBA" id="ARBA00022475"/>
    </source>
</evidence>
<feature type="transmembrane region" description="Helical" evidence="14">
    <location>
        <begin position="21"/>
        <end position="40"/>
    </location>
</feature>
<keyword evidence="8" id="KW-0915">Sodium</keyword>
<dbReference type="PANTHER" id="PTHR48086">
    <property type="entry name" value="SODIUM/PROLINE SYMPORTER-RELATED"/>
    <property type="match status" value="1"/>
</dbReference>
<evidence type="ECO:0000256" key="2">
    <source>
        <dbReference type="ARBA" id="ARBA00006434"/>
    </source>
</evidence>
<dbReference type="Gene3D" id="1.20.1730.10">
    <property type="entry name" value="Sodium/glucose cotransporter"/>
    <property type="match status" value="1"/>
</dbReference>
<evidence type="ECO:0000256" key="3">
    <source>
        <dbReference type="ARBA" id="ARBA00022448"/>
    </source>
</evidence>
<name>A0ABM6LNY1_9BACI</name>
<feature type="transmembrane region" description="Helical" evidence="14">
    <location>
        <begin position="60"/>
        <end position="79"/>
    </location>
</feature>
<comment type="similarity">
    <text evidence="2 13">Belongs to the sodium:solute symporter (SSF) (TC 2.A.21) family.</text>
</comment>
<evidence type="ECO:0000256" key="11">
    <source>
        <dbReference type="ARBA" id="ARBA00023201"/>
    </source>
</evidence>
<dbReference type="PROSITE" id="PS50283">
    <property type="entry name" value="NA_SOLUT_SYMP_3"/>
    <property type="match status" value="1"/>
</dbReference>
<keyword evidence="3" id="KW-0813">Transport</keyword>
<evidence type="ECO:0000256" key="6">
    <source>
        <dbReference type="ARBA" id="ARBA00022847"/>
    </source>
</evidence>
<proteinExistence type="inferred from homology"/>
<comment type="subcellular location">
    <subcellularLocation>
        <location evidence="1">Cell membrane</location>
        <topology evidence="1">Multi-pass membrane protein</topology>
    </subcellularLocation>
</comment>
<evidence type="ECO:0000256" key="14">
    <source>
        <dbReference type="SAM" id="Phobius"/>
    </source>
</evidence>
<evidence type="ECO:0000256" key="1">
    <source>
        <dbReference type="ARBA" id="ARBA00004651"/>
    </source>
</evidence>
<evidence type="ECO:0000313" key="16">
    <source>
        <dbReference type="Proteomes" id="UP000196877"/>
    </source>
</evidence>
<dbReference type="InterPro" id="IPR001734">
    <property type="entry name" value="Na/solute_symporter"/>
</dbReference>
<keyword evidence="9" id="KW-0406">Ion transport</keyword>
<gene>
    <name evidence="15" type="ORF">S101395_04663</name>
</gene>
<keyword evidence="11" id="KW-0739">Sodium transport</keyword>
<keyword evidence="6" id="KW-0769">Symport</keyword>
<reference evidence="15 16" key="1">
    <citation type="submission" date="2017-06" db="EMBL/GenBank/DDBJ databases">
        <title>Genome sequence of Bacillus sonorensis strain SRCM101395.</title>
        <authorList>
            <person name="Cho S.H."/>
        </authorList>
    </citation>
    <scope>NUCLEOTIDE SEQUENCE [LARGE SCALE GENOMIC DNA]</scope>
    <source>
        <strain evidence="15 16">SRCM101395</strain>
    </source>
</reference>
<comment type="catalytic activity">
    <reaction evidence="12">
        <text>L-proline(in) + Na(+)(in) = L-proline(out) + Na(+)(out)</text>
        <dbReference type="Rhea" id="RHEA:28967"/>
        <dbReference type="ChEBI" id="CHEBI:29101"/>
        <dbReference type="ChEBI" id="CHEBI:60039"/>
    </reaction>
</comment>
<keyword evidence="16" id="KW-1185">Reference proteome</keyword>
<evidence type="ECO:0000256" key="7">
    <source>
        <dbReference type="ARBA" id="ARBA00022989"/>
    </source>
</evidence>
<evidence type="ECO:0000256" key="10">
    <source>
        <dbReference type="ARBA" id="ARBA00023136"/>
    </source>
</evidence>
<evidence type="ECO:0000256" key="12">
    <source>
        <dbReference type="ARBA" id="ARBA00033708"/>
    </source>
</evidence>
<dbReference type="PANTHER" id="PTHR48086:SF3">
    <property type="entry name" value="SODIUM_PROLINE SYMPORTER"/>
    <property type="match status" value="1"/>
</dbReference>
<dbReference type="Proteomes" id="UP000196877">
    <property type="component" value="Chromosome"/>
</dbReference>
<keyword evidence="7 14" id="KW-1133">Transmembrane helix</keyword>